<gene>
    <name evidence="2" type="ORF">BJN41_06165</name>
</gene>
<proteinExistence type="predicted"/>
<organism evidence="2 3">
    <name type="scientific">Acinetobacter towneri</name>
    <dbReference type="NCBI Taxonomy" id="202956"/>
    <lineage>
        <taxon>Bacteria</taxon>
        <taxon>Pseudomonadati</taxon>
        <taxon>Pseudomonadota</taxon>
        <taxon>Gammaproteobacteria</taxon>
        <taxon>Moraxellales</taxon>
        <taxon>Moraxellaceae</taxon>
        <taxon>Acinetobacter</taxon>
    </lineage>
</organism>
<evidence type="ECO:0000313" key="2">
    <source>
        <dbReference type="EMBL" id="OFE42425.1"/>
    </source>
</evidence>
<protein>
    <recommendedName>
        <fullName evidence="4">Lipoprotein</fullName>
    </recommendedName>
</protein>
<sequence length="191" mass="21124">MKYFLLGLALASSLLFTGCATTPSKPLSFEQLGQFSTTPLNVQTYRISFLAGHNMSFGTAEEITLVKAAQTTLQHGFRFFKVLDDPSNRSQKPPRQAVVYPAPSYYPYSYSPYGYYHRRAPFWPDPFYDMPQVVTLDPTQVSYTIQCFKDQKSAPEDAFDASLILQSLGAKYGLSATGQPLPPPTSAPAAP</sequence>
<dbReference type="RefSeq" id="WP_070155819.1">
    <property type="nucleotide sequence ID" value="NZ_MKQS01000049.1"/>
</dbReference>
<dbReference type="STRING" id="202956.BJN41_06165"/>
<dbReference type="NCBIfam" id="NF047637">
    <property type="entry name" value="lipo_CC0125"/>
    <property type="match status" value="1"/>
</dbReference>
<feature type="signal peptide" evidence="1">
    <location>
        <begin position="1"/>
        <end position="20"/>
    </location>
</feature>
<reference evidence="2 3" key="1">
    <citation type="submission" date="2016-10" db="EMBL/GenBank/DDBJ databases">
        <title>Genome of airborne Acinetobacter sp. 5-2Ac02 in the hospital environment: Species near to Acinetobacter towneri.</title>
        <authorList>
            <person name="Barbosa B."/>
            <person name="Fernandez-Garcia L."/>
            <person name="Gato E."/>
            <person name="Leao R."/>
            <person name="Albano R."/>
            <person name="Fernandez B."/>
            <person name="Fernandez-Cuenca F."/>
            <person name="Marques E."/>
            <person name="Tomas M."/>
        </authorList>
    </citation>
    <scope>NUCLEOTIDE SEQUENCE [LARGE SCALE GENOMIC DNA]</scope>
    <source>
        <strain evidence="2 3">5-2Ac02</strain>
    </source>
</reference>
<dbReference type="AlphaFoldDB" id="A0A1E8DYE7"/>
<dbReference type="Proteomes" id="UP000186931">
    <property type="component" value="Unassembled WGS sequence"/>
</dbReference>
<name>A0A1E8DYE7_9GAMM</name>
<accession>A0A1E8DYE7</accession>
<evidence type="ECO:0008006" key="4">
    <source>
        <dbReference type="Google" id="ProtNLM"/>
    </source>
</evidence>
<evidence type="ECO:0000256" key="1">
    <source>
        <dbReference type="SAM" id="SignalP"/>
    </source>
</evidence>
<feature type="chain" id="PRO_5009213233" description="Lipoprotein" evidence="1">
    <location>
        <begin position="21"/>
        <end position="191"/>
    </location>
</feature>
<evidence type="ECO:0000313" key="3">
    <source>
        <dbReference type="Proteomes" id="UP000186931"/>
    </source>
</evidence>
<dbReference type="EMBL" id="MKQS01000049">
    <property type="protein sequence ID" value="OFE42425.1"/>
    <property type="molecule type" value="Genomic_DNA"/>
</dbReference>
<dbReference type="PROSITE" id="PS51257">
    <property type="entry name" value="PROKAR_LIPOPROTEIN"/>
    <property type="match status" value="1"/>
</dbReference>
<keyword evidence="1" id="KW-0732">Signal</keyword>
<dbReference type="eggNOG" id="ENOG5030QDW">
    <property type="taxonomic scope" value="Bacteria"/>
</dbReference>
<comment type="caution">
    <text evidence="2">The sequence shown here is derived from an EMBL/GenBank/DDBJ whole genome shotgun (WGS) entry which is preliminary data.</text>
</comment>